<keyword evidence="5" id="KW-0812">Transmembrane</keyword>
<feature type="transmembrane region" description="Helical" evidence="5">
    <location>
        <begin position="101"/>
        <end position="119"/>
    </location>
</feature>
<dbReference type="Pfam" id="PF20152">
    <property type="entry name" value="DUF6534"/>
    <property type="match status" value="1"/>
</dbReference>
<feature type="transmembrane region" description="Helical" evidence="5">
    <location>
        <begin position="158"/>
        <end position="184"/>
    </location>
</feature>
<dbReference type="InterPro" id="IPR036477">
    <property type="entry name" value="Formyl_transf_N_sf"/>
</dbReference>
<dbReference type="PRINTS" id="PR00195">
    <property type="entry name" value="DYNAMIN"/>
</dbReference>
<dbReference type="InterPro" id="IPR041711">
    <property type="entry name" value="Met-tRNA-FMT_N"/>
</dbReference>
<evidence type="ECO:0000256" key="5">
    <source>
        <dbReference type="SAM" id="Phobius"/>
    </source>
</evidence>
<dbReference type="PANTHER" id="PTHR11566">
    <property type="entry name" value="DYNAMIN"/>
    <property type="match status" value="1"/>
</dbReference>
<keyword evidence="5" id="KW-0472">Membrane</keyword>
<dbReference type="Proteomes" id="UP000815677">
    <property type="component" value="Unassembled WGS sequence"/>
</dbReference>
<dbReference type="InterPro" id="IPR045339">
    <property type="entry name" value="DUF6534"/>
</dbReference>
<dbReference type="CDD" id="cd08771">
    <property type="entry name" value="DLP_1"/>
    <property type="match status" value="1"/>
</dbReference>
<dbReference type="InterPro" id="IPR001401">
    <property type="entry name" value="Dynamin_GTPase"/>
</dbReference>
<dbReference type="Gene3D" id="3.40.50.12230">
    <property type="match status" value="1"/>
</dbReference>
<feature type="transmembrane region" description="Helical" evidence="5">
    <location>
        <begin position="52"/>
        <end position="81"/>
    </location>
</feature>
<feature type="compositionally biased region" description="Low complexity" evidence="4">
    <location>
        <begin position="958"/>
        <end position="968"/>
    </location>
</feature>
<evidence type="ECO:0000256" key="3">
    <source>
        <dbReference type="ARBA" id="ARBA00023134"/>
    </source>
</evidence>
<dbReference type="Pfam" id="PF01031">
    <property type="entry name" value="Dynamin_M"/>
    <property type="match status" value="2"/>
</dbReference>
<dbReference type="SMART" id="SM00053">
    <property type="entry name" value="DYNc"/>
    <property type="match status" value="1"/>
</dbReference>
<dbReference type="EC" id="2.1.2.9" evidence="1"/>
<proteinExistence type="predicted"/>
<protein>
    <recommendedName>
        <fullName evidence="1">methionyl-tRNA formyltransferase</fullName>
        <ecNumber evidence="1">2.1.2.9</ecNumber>
    </recommendedName>
</protein>
<evidence type="ECO:0000256" key="4">
    <source>
        <dbReference type="SAM" id="MobiDB-lite"/>
    </source>
</evidence>
<dbReference type="Gene3D" id="3.40.50.300">
    <property type="entry name" value="P-loop containing nucleotide triphosphate hydrolases"/>
    <property type="match status" value="1"/>
</dbReference>
<dbReference type="SUPFAM" id="SSF52540">
    <property type="entry name" value="P-loop containing nucleoside triphosphate hydrolases"/>
    <property type="match status" value="1"/>
</dbReference>
<evidence type="ECO:0000313" key="9">
    <source>
        <dbReference type="Proteomes" id="UP000815677"/>
    </source>
</evidence>
<dbReference type="Gene3D" id="1.20.120.1240">
    <property type="entry name" value="Dynamin, middle domain"/>
    <property type="match status" value="1"/>
</dbReference>
<accession>A0ABQ0M7M3</accession>
<keyword evidence="2" id="KW-0547">Nucleotide-binding</keyword>
<dbReference type="PANTHER" id="PTHR11566:SF21">
    <property type="entry name" value="DYNAMIN RELATED PROTEIN 1, ISOFORM A"/>
    <property type="match status" value="1"/>
</dbReference>
<feature type="domain" description="GED" evidence="6">
    <location>
        <begin position="1054"/>
        <end position="1150"/>
    </location>
</feature>
<keyword evidence="5" id="KW-1133">Transmembrane helix</keyword>
<dbReference type="InterPro" id="IPR027417">
    <property type="entry name" value="P-loop_NTPase"/>
</dbReference>
<dbReference type="InterPro" id="IPR022812">
    <property type="entry name" value="Dynamin"/>
</dbReference>
<feature type="transmembrane region" description="Helical" evidence="5">
    <location>
        <begin position="196"/>
        <end position="222"/>
    </location>
</feature>
<feature type="transmembrane region" description="Helical" evidence="5">
    <location>
        <begin position="131"/>
        <end position="152"/>
    </location>
</feature>
<evidence type="ECO:0000313" key="8">
    <source>
        <dbReference type="EMBL" id="GAT59247.1"/>
    </source>
</evidence>
<dbReference type="CDD" id="cd08646">
    <property type="entry name" value="FMT_core_Met-tRNA-FMT_N"/>
    <property type="match status" value="1"/>
</dbReference>
<keyword evidence="9" id="KW-1185">Reference proteome</keyword>
<feature type="compositionally biased region" description="Basic and acidic residues" evidence="4">
    <location>
        <begin position="940"/>
        <end position="949"/>
    </location>
</feature>
<dbReference type="InterPro" id="IPR002376">
    <property type="entry name" value="Formyl_transf_N"/>
</dbReference>
<name>A0ABQ0M7M3_MYCCL</name>
<evidence type="ECO:0000259" key="7">
    <source>
        <dbReference type="PROSITE" id="PS51718"/>
    </source>
</evidence>
<dbReference type="Pfam" id="PF00551">
    <property type="entry name" value="Formyl_trans_N"/>
    <property type="match status" value="1"/>
</dbReference>
<evidence type="ECO:0000256" key="2">
    <source>
        <dbReference type="ARBA" id="ARBA00022741"/>
    </source>
</evidence>
<feature type="region of interest" description="Disordered" evidence="4">
    <location>
        <begin position="266"/>
        <end position="287"/>
    </location>
</feature>
<organism evidence="8 9">
    <name type="scientific">Mycena chlorophos</name>
    <name type="common">Agaric fungus</name>
    <name type="synonym">Agaricus chlorophos</name>
    <dbReference type="NCBI Taxonomy" id="658473"/>
    <lineage>
        <taxon>Eukaryota</taxon>
        <taxon>Fungi</taxon>
        <taxon>Dikarya</taxon>
        <taxon>Basidiomycota</taxon>
        <taxon>Agaricomycotina</taxon>
        <taxon>Agaricomycetes</taxon>
        <taxon>Agaricomycetidae</taxon>
        <taxon>Agaricales</taxon>
        <taxon>Marasmiineae</taxon>
        <taxon>Mycenaceae</taxon>
        <taxon>Mycena</taxon>
    </lineage>
</organism>
<dbReference type="SUPFAM" id="SSF53328">
    <property type="entry name" value="Formyltransferase"/>
    <property type="match status" value="1"/>
</dbReference>
<dbReference type="Pfam" id="PF00350">
    <property type="entry name" value="Dynamin_N"/>
    <property type="match status" value="1"/>
</dbReference>
<gene>
    <name evidence="8" type="ORF">MCHLO_15568</name>
</gene>
<sequence>MPLTGEPLHQANYLLGPWLIGGCLDLLLQGVLMSQFVTYYTLYGDDMPTLKLVVGGLLLLTVLKSIQSFALVWIQFIPYFGELADAINLNYTAWWQTGNPLMVAFIGFYVQCYFCYRLFVISKKWFVAASVWALFLFSFVAIAVATYFITVINVPEIGIWFAVHLSSVFAGDIILSFTTAWFLVRSKKNVLPQTVGLINALVRLTFSTAAPAALCATFNLIFSQMYSSQQAIISTAFNMALPKLYAVSMMWTMNSRRDIRVAHSSRNGMTNTTSNELSGGRSRLQRRGGHGDVELGAIQVLTQTETVQHIDVRDMFDPVGNRDNKHATTLSGNAMESAQLSGSEYAHRRKELLALISQLRAVGAQGELDLPRHWEPVCGIGKSSVVEAISGIKVPRDPGTCTRCPMECRLSSSEDSWSCRISIRHEYDPAGKPLREVTEVHFCNVKRKDDVELALRRAQFAVLNPHVDPAGVAKMSAAELKDGVPGGRTLEFSRNVIVVAVEGPELTDLVFLDLPGVIQNAEKHVVEMVENMVKSHIGGNSLILVALPMTDDIENQKALRLAREQDPHGRRTIGVLTKPDMLGAGSKARDLWLDVIEGRKHPLHHGYYCTRQPDDSERSKNPGTAELRLAESTFFENTAPWSKSVHSNRFGMDNLVSTLSALLVQIINDQLPFIQQTAAAKLGSCREELNTIPEKLVGEPATHILNLITEFAGYIRRHVDGDAQNNATTLIHERNAAFAKFKDAIKNTSPRFVARLKSPPGTEKGAPIVVDEDMAGVQFGAAEMVAQGMNVYLSDVRTHINKSITRELPGNIPYSAKKSLIIAFQATWLSHVRTCFDAIKQAMLNLLLQSVEHQFGRYALLTNKLRATITELASNCYDNCATFLWAMLEVEQMPFTQNDHYLQSSTDKWAARYKDERAGKARMVVGDEPASKKRRVVNGQEKRKDRERSTSPVRVDFGSSASSSSGSSNGEPFRFGTGGSGFRFANLPPKPDGPREMGPPPPALNPQDSASFARDVNGPDKMNTLLAALAEAGYAGVTPEDLARLRPGDAYETEMKVMAEVKGYFKCAYKRVIDNIPSLIDARFLRAISDSLQKELISAFQLGGEGADARCAMYLTEDPMVVAKRDELMARRKRLEAVQLELHNFALGQGRAYFARLFHSDPFNILFLGRDEFSCAIFQHLHASNDVWQSLTVATHPDTRVGRSPLRVMAESVDIPVTAIPEQKPDFKSWVPPSPFDTHSQSHLLVTASFGRILTPAQLDLFPPAHRLNVHGSVLPAYRGPAPIQHAILDGRDTTGVSVVRMLKRGVDKGPVWGTVKLPIKPRDTFISLRDGLAEVGGELLVQVLRDMLAGKATASPQPPESPTRHASAITTADAVLDFAVMSAERIVVLHRAIGHQRTLTTWLPNGTRLQLHDPFLPGPLPSHYQVPSPLPGSARFVKALRALLVRCADGSLVAIPRVKKEKRPTMLEAREFWNGVLPSPVCMVNGDVRFVPENEIGGREI</sequence>
<dbReference type="InterPro" id="IPR003130">
    <property type="entry name" value="GED"/>
</dbReference>
<evidence type="ECO:0000256" key="1">
    <source>
        <dbReference type="ARBA" id="ARBA00012261"/>
    </source>
</evidence>
<reference evidence="8" key="1">
    <citation type="submission" date="2014-09" db="EMBL/GenBank/DDBJ databases">
        <title>Genome sequence of the luminous mushroom Mycena chlorophos for searching fungal bioluminescence genes.</title>
        <authorList>
            <person name="Tanaka Y."/>
            <person name="Kasuga D."/>
            <person name="Oba Y."/>
            <person name="Hase S."/>
            <person name="Sato K."/>
            <person name="Oba Y."/>
            <person name="Sakakibara Y."/>
        </authorList>
    </citation>
    <scope>NUCLEOTIDE SEQUENCE</scope>
</reference>
<dbReference type="PROSITE" id="PS51388">
    <property type="entry name" value="GED"/>
    <property type="match status" value="1"/>
</dbReference>
<feature type="compositionally biased region" description="Polar residues" evidence="4">
    <location>
        <begin position="266"/>
        <end position="276"/>
    </location>
</feature>
<dbReference type="Pfam" id="PF02212">
    <property type="entry name" value="GED"/>
    <property type="match status" value="1"/>
</dbReference>
<evidence type="ECO:0000259" key="6">
    <source>
        <dbReference type="PROSITE" id="PS51388"/>
    </source>
</evidence>
<dbReference type="PROSITE" id="PS51718">
    <property type="entry name" value="G_DYNAMIN_2"/>
    <property type="match status" value="1"/>
</dbReference>
<dbReference type="InterPro" id="IPR000375">
    <property type="entry name" value="Dynamin_stalk"/>
</dbReference>
<dbReference type="EMBL" id="DF849833">
    <property type="protein sequence ID" value="GAT59247.1"/>
    <property type="molecule type" value="Genomic_DNA"/>
</dbReference>
<feature type="region of interest" description="Disordered" evidence="4">
    <location>
        <begin position="920"/>
        <end position="1017"/>
    </location>
</feature>
<dbReference type="InterPro" id="IPR020850">
    <property type="entry name" value="GED_dom"/>
</dbReference>
<feature type="transmembrane region" description="Helical" evidence="5">
    <location>
        <begin position="18"/>
        <end position="40"/>
    </location>
</feature>
<feature type="domain" description="Dynamin-type G" evidence="7">
    <location>
        <begin position="366"/>
        <end position="672"/>
    </location>
</feature>
<dbReference type="InterPro" id="IPR045063">
    <property type="entry name" value="Dynamin_N"/>
</dbReference>
<keyword evidence="3" id="KW-0342">GTP-binding</keyword>
<dbReference type="InterPro" id="IPR030381">
    <property type="entry name" value="G_DYNAMIN_dom"/>
</dbReference>